<sequence length="661" mass="76946">MIRKHIKRKQLNLNISEDTPDRSKKKRKRALNKTKVKETVSNKTEESLGSLPKEVDDTKLDEVEENDINEVFEDDFSQNDPYALHLNHELSPAILKAISNKPPQLERMKFSWPTLGNLQFERPLSIEDSSSDGAVPQLLGEKTFAQLRSLPESCPQFSWDKLFIKKQILGNIERKLAQTNADGLTNLQMELLNIISNYQDVYFPEENFENIEEIQFIYCAHAINHVLKARLKVMHHNQKLFKKADVLEEYRDQGLVRPKVLILLPFRETAKRVVKMMSSILLGENDNVMNRKRFTDEYTGNEINMPEKNPKPPDYQLLFSGNTDDNFKIGLTVTKKCLKLYADFYSSDIIIASPLGLRMLIGAEGEKNRDYDFLSSIELLIMDQSQVFAMQNWEHVLHVINHLHLQPEEAHDTDLSRVRMWSLNGWSRYYMQSLIFSSYSFPELSALFINKLLNYGGKVAVVNPIKSGTICQVAVHAPQVFHEISAKTCLTAVDDRFETFVSDILPQFKDPSMNHTLIFIPSYFDFVRLRNYFKKQEMKFVHICEYTQEQKITRARSKFFHGKTQFLLYTERFHFYRRIKLRGIRHIIFYQPPTNPNFYSEICNFLHDYKKGDDNEAGEIDLSINVLFTKFDVLQISAIVGTERAVKMLASEKTVHMFMSD</sequence>
<evidence type="ECO:0000256" key="5">
    <source>
        <dbReference type="ARBA" id="ARBA00032325"/>
    </source>
</evidence>
<name>A0AAW1DEY6_9HEMI</name>
<feature type="domain" description="UTP25 C-terminal" evidence="7">
    <location>
        <begin position="470"/>
        <end position="658"/>
    </location>
</feature>
<comment type="subcellular location">
    <subcellularLocation>
        <location evidence="1">Nucleus</location>
        <location evidence="1">Nucleolus</location>
    </subcellularLocation>
</comment>
<dbReference type="Pfam" id="PF06862">
    <property type="entry name" value="Utp25_C"/>
    <property type="match status" value="1"/>
</dbReference>
<dbReference type="AlphaFoldDB" id="A0AAW1DEY6"/>
<proteinExistence type="inferred from homology"/>
<feature type="compositionally biased region" description="Basic residues" evidence="6">
    <location>
        <begin position="23"/>
        <end position="34"/>
    </location>
</feature>
<protein>
    <recommendedName>
        <fullName evidence="4">U3 small nucleolar RNA-associated protein 25 homolog</fullName>
    </recommendedName>
    <alternativeName>
        <fullName evidence="5">UTP25 small subunit processor component</fullName>
    </alternativeName>
</protein>
<dbReference type="GO" id="GO:0034511">
    <property type="term" value="F:U3 snoRNA binding"/>
    <property type="evidence" value="ECO:0007669"/>
    <property type="project" value="InterPro"/>
</dbReference>
<accession>A0AAW1DEY6</accession>
<feature type="compositionally biased region" description="Basic residues" evidence="6">
    <location>
        <begin position="1"/>
        <end position="10"/>
    </location>
</feature>
<comment type="similarity">
    <text evidence="2">Belongs to the UTP25 family.</text>
</comment>
<keyword evidence="10" id="KW-1185">Reference proteome</keyword>
<dbReference type="GO" id="GO:0032040">
    <property type="term" value="C:small-subunit processome"/>
    <property type="evidence" value="ECO:0007669"/>
    <property type="project" value="TreeGrafter"/>
</dbReference>
<dbReference type="InterPro" id="IPR053940">
    <property type="entry name" value="UTP25_NTPase-like"/>
</dbReference>
<comment type="caution">
    <text evidence="9">The sequence shown here is derived from an EMBL/GenBank/DDBJ whole genome shotgun (WGS) entry which is preliminary data.</text>
</comment>
<evidence type="ECO:0000259" key="7">
    <source>
        <dbReference type="Pfam" id="PF06862"/>
    </source>
</evidence>
<dbReference type="GO" id="GO:0019843">
    <property type="term" value="F:rRNA binding"/>
    <property type="evidence" value="ECO:0007669"/>
    <property type="project" value="TreeGrafter"/>
</dbReference>
<dbReference type="PANTHER" id="PTHR12933">
    <property type="entry name" value="ORF PROTEIN-RELATED"/>
    <property type="match status" value="1"/>
</dbReference>
<evidence type="ECO:0000256" key="3">
    <source>
        <dbReference type="ARBA" id="ARBA00023242"/>
    </source>
</evidence>
<evidence type="ECO:0000256" key="4">
    <source>
        <dbReference type="ARBA" id="ARBA00024421"/>
    </source>
</evidence>
<evidence type="ECO:0000256" key="1">
    <source>
        <dbReference type="ARBA" id="ARBA00004604"/>
    </source>
</evidence>
<dbReference type="InterPro" id="IPR010678">
    <property type="entry name" value="UTP25"/>
</dbReference>
<evidence type="ECO:0000313" key="9">
    <source>
        <dbReference type="EMBL" id="KAK9507552.1"/>
    </source>
</evidence>
<feature type="compositionally biased region" description="Basic and acidic residues" evidence="6">
    <location>
        <begin position="35"/>
        <end position="46"/>
    </location>
</feature>
<dbReference type="InterPro" id="IPR053939">
    <property type="entry name" value="UTP25_C"/>
</dbReference>
<evidence type="ECO:0000313" key="10">
    <source>
        <dbReference type="Proteomes" id="UP001461498"/>
    </source>
</evidence>
<reference evidence="9 10" key="1">
    <citation type="submission" date="2022-12" db="EMBL/GenBank/DDBJ databases">
        <title>Chromosome-level genome assembly of true bugs.</title>
        <authorList>
            <person name="Ma L."/>
            <person name="Li H."/>
        </authorList>
    </citation>
    <scope>NUCLEOTIDE SEQUENCE [LARGE SCALE GENOMIC DNA]</scope>
    <source>
        <strain evidence="9">Lab_2022b</strain>
    </source>
</reference>
<dbReference type="SUPFAM" id="SSF52540">
    <property type="entry name" value="P-loop containing nucleoside triphosphate hydrolases"/>
    <property type="match status" value="1"/>
</dbReference>
<evidence type="ECO:0000256" key="2">
    <source>
        <dbReference type="ARBA" id="ARBA00009223"/>
    </source>
</evidence>
<dbReference type="Proteomes" id="UP001461498">
    <property type="component" value="Unassembled WGS sequence"/>
</dbReference>
<evidence type="ECO:0000256" key="6">
    <source>
        <dbReference type="SAM" id="MobiDB-lite"/>
    </source>
</evidence>
<organism evidence="9 10">
    <name type="scientific">Rhynocoris fuscipes</name>
    <dbReference type="NCBI Taxonomy" id="488301"/>
    <lineage>
        <taxon>Eukaryota</taxon>
        <taxon>Metazoa</taxon>
        <taxon>Ecdysozoa</taxon>
        <taxon>Arthropoda</taxon>
        <taxon>Hexapoda</taxon>
        <taxon>Insecta</taxon>
        <taxon>Pterygota</taxon>
        <taxon>Neoptera</taxon>
        <taxon>Paraneoptera</taxon>
        <taxon>Hemiptera</taxon>
        <taxon>Heteroptera</taxon>
        <taxon>Panheteroptera</taxon>
        <taxon>Cimicomorpha</taxon>
        <taxon>Reduviidae</taxon>
        <taxon>Harpactorinae</taxon>
        <taxon>Harpactorini</taxon>
        <taxon>Rhynocoris</taxon>
    </lineage>
</organism>
<evidence type="ECO:0000259" key="8">
    <source>
        <dbReference type="Pfam" id="PF22916"/>
    </source>
</evidence>
<feature type="region of interest" description="Disordered" evidence="6">
    <location>
        <begin position="1"/>
        <end position="55"/>
    </location>
</feature>
<dbReference type="PANTHER" id="PTHR12933:SF0">
    <property type="entry name" value="U3 SMALL NUCLEOLAR RNA-ASSOCIATED PROTEIN 25 HOMOLOG"/>
    <property type="match status" value="1"/>
</dbReference>
<dbReference type="EMBL" id="JAPXFL010000004">
    <property type="protein sequence ID" value="KAK9507552.1"/>
    <property type="molecule type" value="Genomic_DNA"/>
</dbReference>
<dbReference type="Pfam" id="PF22916">
    <property type="entry name" value="UTP25_NTPase-like"/>
    <property type="match status" value="1"/>
</dbReference>
<keyword evidence="3" id="KW-0539">Nucleus</keyword>
<gene>
    <name evidence="9" type="ORF">O3M35_007381</name>
</gene>
<feature type="domain" description="UTP25 NTP hydrolase-like" evidence="8">
    <location>
        <begin position="198"/>
        <end position="459"/>
    </location>
</feature>
<dbReference type="GO" id="GO:0000462">
    <property type="term" value="P:maturation of SSU-rRNA from tricistronic rRNA transcript (SSU-rRNA, 5.8S rRNA, LSU-rRNA)"/>
    <property type="evidence" value="ECO:0007669"/>
    <property type="project" value="TreeGrafter"/>
</dbReference>
<dbReference type="InterPro" id="IPR027417">
    <property type="entry name" value="P-loop_NTPase"/>
</dbReference>